<dbReference type="InterPro" id="IPR013325">
    <property type="entry name" value="RNA_pol_sigma_r2"/>
</dbReference>
<organism evidence="2 3">
    <name type="scientific">Speluncibacter jeojiensis</name>
    <dbReference type="NCBI Taxonomy" id="2710754"/>
    <lineage>
        <taxon>Bacteria</taxon>
        <taxon>Bacillati</taxon>
        <taxon>Actinomycetota</taxon>
        <taxon>Actinomycetes</taxon>
        <taxon>Mycobacteriales</taxon>
        <taxon>Speluncibacteraceae</taxon>
        <taxon>Speluncibacter</taxon>
    </lineage>
</organism>
<dbReference type="AlphaFoldDB" id="A0A9X4LYN0"/>
<dbReference type="Proteomes" id="UP001152755">
    <property type="component" value="Unassembled WGS sequence"/>
</dbReference>
<dbReference type="GO" id="GO:0003700">
    <property type="term" value="F:DNA-binding transcription factor activity"/>
    <property type="evidence" value="ECO:0007669"/>
    <property type="project" value="InterPro"/>
</dbReference>
<dbReference type="SUPFAM" id="SSF88946">
    <property type="entry name" value="Sigma2 domain of RNA polymerase sigma factors"/>
    <property type="match status" value="1"/>
</dbReference>
<name>A0A9X4LYN0_9ACTN</name>
<protein>
    <submittedName>
        <fullName evidence="2">Helix-turn-helix domain-containing protein</fullName>
    </submittedName>
</protein>
<accession>A0A9X4LYN0</accession>
<evidence type="ECO:0000313" key="3">
    <source>
        <dbReference type="Proteomes" id="UP001152755"/>
    </source>
</evidence>
<evidence type="ECO:0000259" key="1">
    <source>
        <dbReference type="Pfam" id="PF12645"/>
    </source>
</evidence>
<dbReference type="EMBL" id="JANRHA010000002">
    <property type="protein sequence ID" value="MDG3013664.1"/>
    <property type="molecule type" value="Genomic_DNA"/>
</dbReference>
<dbReference type="GO" id="GO:0006352">
    <property type="term" value="P:DNA-templated transcription initiation"/>
    <property type="evidence" value="ECO:0007669"/>
    <property type="project" value="InterPro"/>
</dbReference>
<evidence type="ECO:0000313" key="2">
    <source>
        <dbReference type="EMBL" id="MDG3013664.1"/>
    </source>
</evidence>
<reference evidence="2" key="1">
    <citation type="submission" date="2022-08" db="EMBL/GenBank/DDBJ databases">
        <title>Genome analysis of Corynebacteriales strain.</title>
        <authorList>
            <person name="Lee S.D."/>
        </authorList>
    </citation>
    <scope>NUCLEOTIDE SEQUENCE</scope>
    <source>
        <strain evidence="2">D3-21</strain>
    </source>
</reference>
<gene>
    <name evidence="2" type="ORF">NVS88_03725</name>
</gene>
<dbReference type="InterPro" id="IPR024760">
    <property type="entry name" value="HTH_dom_conjug_TS-like"/>
</dbReference>
<keyword evidence="3" id="KW-1185">Reference proteome</keyword>
<proteinExistence type="predicted"/>
<dbReference type="Pfam" id="PF12645">
    <property type="entry name" value="HTH_16"/>
    <property type="match status" value="1"/>
</dbReference>
<dbReference type="RefSeq" id="WP_332519212.1">
    <property type="nucleotide sequence ID" value="NZ_JANRHA010000002.1"/>
</dbReference>
<comment type="caution">
    <text evidence="2">The sequence shown here is derived from an EMBL/GenBank/DDBJ whole genome shotgun (WGS) entry which is preliminary data.</text>
</comment>
<dbReference type="Gene3D" id="1.10.1740.10">
    <property type="match status" value="1"/>
</dbReference>
<feature type="domain" description="Helix-turn-helix conjugative transposon-like" evidence="1">
    <location>
        <begin position="21"/>
        <end position="53"/>
    </location>
</feature>
<sequence>MVEQIESGLVGASDDVLRYGAALGDREAFEAIVCRYGPVLYRYCRRILANEADVADVV</sequence>